<dbReference type="InParanoid" id="A0A369JXX0"/>
<feature type="compositionally biased region" description="Basic and acidic residues" evidence="9">
    <location>
        <begin position="90"/>
        <end position="102"/>
    </location>
</feature>
<organism evidence="11 12">
    <name type="scientific">Hypsizygus marmoreus</name>
    <name type="common">White beech mushroom</name>
    <name type="synonym">Agaricus marmoreus</name>
    <dbReference type="NCBI Taxonomy" id="39966"/>
    <lineage>
        <taxon>Eukaryota</taxon>
        <taxon>Fungi</taxon>
        <taxon>Dikarya</taxon>
        <taxon>Basidiomycota</taxon>
        <taxon>Agaricomycotina</taxon>
        <taxon>Agaricomycetes</taxon>
        <taxon>Agaricomycetidae</taxon>
        <taxon>Agaricales</taxon>
        <taxon>Tricholomatineae</taxon>
        <taxon>Lyophyllaceae</taxon>
        <taxon>Hypsizygus</taxon>
    </lineage>
</organism>
<gene>
    <name evidence="11" type="primary">pgt1_3</name>
    <name evidence="11" type="ORF">Hypma_007474</name>
</gene>
<proteinExistence type="inferred from homology"/>
<name>A0A369JXX0_HYPMA</name>
<feature type="transmembrane region" description="Helical" evidence="10">
    <location>
        <begin position="724"/>
        <end position="746"/>
    </location>
</feature>
<dbReference type="NCBIfam" id="TIGR00728">
    <property type="entry name" value="OPT_sfam"/>
    <property type="match status" value="1"/>
</dbReference>
<dbReference type="InterPro" id="IPR004813">
    <property type="entry name" value="OPT"/>
</dbReference>
<dbReference type="PANTHER" id="PTHR22601">
    <property type="entry name" value="ISP4 LIKE PROTEIN"/>
    <property type="match status" value="1"/>
</dbReference>
<feature type="transmembrane region" description="Helical" evidence="10">
    <location>
        <begin position="806"/>
        <end position="825"/>
    </location>
</feature>
<keyword evidence="3" id="KW-0813">Transport</keyword>
<keyword evidence="12" id="KW-1185">Reference proteome</keyword>
<evidence type="ECO:0000256" key="8">
    <source>
        <dbReference type="ARBA" id="ARBA00023136"/>
    </source>
</evidence>
<evidence type="ECO:0000256" key="4">
    <source>
        <dbReference type="ARBA" id="ARBA00022692"/>
    </source>
</evidence>
<feature type="transmembrane region" description="Helical" evidence="10">
    <location>
        <begin position="953"/>
        <end position="975"/>
    </location>
</feature>
<keyword evidence="4 10" id="KW-0812">Transmembrane</keyword>
<reference evidence="11" key="1">
    <citation type="submission" date="2018-04" db="EMBL/GenBank/DDBJ databases">
        <title>Whole genome sequencing of Hypsizygus marmoreus.</title>
        <authorList>
            <person name="Choi I.-G."/>
            <person name="Min B."/>
            <person name="Kim J.-G."/>
            <person name="Kim S."/>
            <person name="Oh Y.-L."/>
            <person name="Kong W.-S."/>
            <person name="Park H."/>
            <person name="Jeong J."/>
            <person name="Song E.-S."/>
        </authorList>
    </citation>
    <scope>NUCLEOTIDE SEQUENCE [LARGE SCALE GENOMIC DNA]</scope>
    <source>
        <strain evidence="11">51987-8</strain>
    </source>
</reference>
<feature type="region of interest" description="Disordered" evidence="9">
    <location>
        <begin position="1"/>
        <end position="244"/>
    </location>
</feature>
<dbReference type="AlphaFoldDB" id="A0A369JXX0"/>
<sequence length="1014" mass="113993">MANPSASMDWPPPSAAGSSRPFTSAGARPTTAAGPGTHYDHNPQYTYGPDYDLEEEEEESEDEDVFAFLPPSTAEQQEQQRQQQQLQHDYPQHHPTDQHPDSHIFANSATSPHVAYPSPTFDPYARYPADTLNGVGPSSPQFLYFQPPPQSPPSTDSNTHNTPDNQYRLRRLNTAADTAVSNVPTTADSREVRLSLPSHPAGSEKDYDMEAGSPRRRNHPKRNDSSIGDSLSLSHSMMDDDETSREGSIKMEFDFDAIDEEDSPFPEVRASVSNIDDPDMPALTIRMWFVGLLLCMISSGLNVFFNFRSPAPAVVPLALLLISYPFGKLLAFTLPITTYRIPIPHLPPSILPPVTAKTSRPALFFNNLFRPLTYPRSIEFSLNPGPWNIKEHVLVFIMANVAVGSPYALNAVVVSEVYYELKLGYWFALVLVLATQLTGFGLAGLCRRFLVWPASMVWPQNLVACTLLNTLHAEDEDDGVGMSFGRRSGKGMSRYRFFMIVMSGSFFFFFLPGFLFEALSIFSFICWAAPDNVPVNQLFGVRSGLGMSFLTFDWTQISWIGSPLMVPWWAEVHIFLGFVMFYWILTPALYYSNSWSLAYFPISANEPYDRFGNVYDITRVLTHDDRFDLEAYNNYSPLYLPATYAMTYLLAFALSTCVIIHTLLYHGRTLLSGIKKVKVENDDIHAKLMRNYPEVPDWWYACAFCVFFSLAVVAVEVWSTKVPVWALVLAVLLPVIYILPSGFIYAMTGQGITLNILAQIIPGTLLPGNPLANMVFKAYSVQTLTEATSFVQDLKLGHYIKVPPRATFLVQLIATVFAAFIQVGVKTWIFANVEDICDPNQSSQLTCPHNQVFFTASAVWGLIGPDRQFGTGSIYHPHLYAMVIGVFLPIPFWLWQRRYPTSWIKWVSTPVILTGVSSIPPATGINYSSWFAVGFVFQYLIRKRNFAWWSKFNYVASAALDSGTVISLIFIFFSLQFPRNGTISLDWWGNWVHTNTADWDRVPFRKIPEGGIPL</sequence>
<dbReference type="InterPro" id="IPR004648">
    <property type="entry name" value="Oligpept_transpt"/>
</dbReference>
<evidence type="ECO:0000256" key="6">
    <source>
        <dbReference type="ARBA" id="ARBA00022927"/>
    </source>
</evidence>
<comment type="subcellular location">
    <subcellularLocation>
        <location evidence="1">Membrane</location>
        <topology evidence="1">Multi-pass membrane protein</topology>
    </subcellularLocation>
</comment>
<feature type="transmembrane region" description="Helical" evidence="10">
    <location>
        <begin position="878"/>
        <end position="895"/>
    </location>
</feature>
<feature type="transmembrane region" description="Helical" evidence="10">
    <location>
        <begin position="313"/>
        <end position="334"/>
    </location>
</feature>
<feature type="transmembrane region" description="Helical" evidence="10">
    <location>
        <begin position="287"/>
        <end position="307"/>
    </location>
</feature>
<feature type="compositionally biased region" description="Polar residues" evidence="9">
    <location>
        <begin position="155"/>
        <end position="165"/>
    </location>
</feature>
<comment type="similarity">
    <text evidence="2">Belongs to the oligopeptide OPT transporter family.</text>
</comment>
<evidence type="ECO:0000313" key="11">
    <source>
        <dbReference type="EMBL" id="RDB25215.1"/>
    </source>
</evidence>
<evidence type="ECO:0000313" key="12">
    <source>
        <dbReference type="Proteomes" id="UP000076154"/>
    </source>
</evidence>
<feature type="transmembrane region" description="Helical" evidence="10">
    <location>
        <begin position="393"/>
        <end position="413"/>
    </location>
</feature>
<evidence type="ECO:0000256" key="9">
    <source>
        <dbReference type="SAM" id="MobiDB-lite"/>
    </source>
</evidence>
<evidence type="ECO:0000256" key="5">
    <source>
        <dbReference type="ARBA" id="ARBA00022856"/>
    </source>
</evidence>
<keyword evidence="6" id="KW-0653">Protein transport</keyword>
<feature type="compositionally biased region" description="Polar residues" evidence="9">
    <location>
        <begin position="175"/>
        <end position="187"/>
    </location>
</feature>
<dbReference type="NCBIfam" id="TIGR00727">
    <property type="entry name" value="ISP4_OPT"/>
    <property type="match status" value="1"/>
</dbReference>
<keyword evidence="7 10" id="KW-1133">Transmembrane helix</keyword>
<feature type="transmembrane region" description="Helical" evidence="10">
    <location>
        <begin position="566"/>
        <end position="585"/>
    </location>
</feature>
<evidence type="ECO:0000256" key="1">
    <source>
        <dbReference type="ARBA" id="ARBA00004141"/>
    </source>
</evidence>
<evidence type="ECO:0000256" key="3">
    <source>
        <dbReference type="ARBA" id="ARBA00022448"/>
    </source>
</evidence>
<comment type="caution">
    <text evidence="11">The sequence shown here is derived from an EMBL/GenBank/DDBJ whole genome shotgun (WGS) entry which is preliminary data.</text>
</comment>
<evidence type="ECO:0000256" key="2">
    <source>
        <dbReference type="ARBA" id="ARBA00008807"/>
    </source>
</evidence>
<keyword evidence="5" id="KW-0571">Peptide transport</keyword>
<dbReference type="EMBL" id="LUEZ02000041">
    <property type="protein sequence ID" value="RDB25215.1"/>
    <property type="molecule type" value="Genomic_DNA"/>
</dbReference>
<feature type="transmembrane region" description="Helical" evidence="10">
    <location>
        <begin position="497"/>
        <end position="525"/>
    </location>
</feature>
<feature type="transmembrane region" description="Helical" evidence="10">
    <location>
        <begin position="425"/>
        <end position="446"/>
    </location>
</feature>
<feature type="compositionally biased region" description="Low complexity" evidence="9">
    <location>
        <begin position="75"/>
        <end position="87"/>
    </location>
</feature>
<keyword evidence="8 10" id="KW-0472">Membrane</keyword>
<feature type="transmembrane region" description="Helical" evidence="10">
    <location>
        <begin position="698"/>
        <end position="718"/>
    </location>
</feature>
<feature type="transmembrane region" description="Helical" evidence="10">
    <location>
        <begin position="645"/>
        <end position="666"/>
    </location>
</feature>
<evidence type="ECO:0000256" key="10">
    <source>
        <dbReference type="SAM" id="Phobius"/>
    </source>
</evidence>
<accession>A0A369JXX0</accession>
<feature type="compositionally biased region" description="Low complexity" evidence="9">
    <location>
        <begin position="225"/>
        <end position="236"/>
    </location>
</feature>
<dbReference type="Proteomes" id="UP000076154">
    <property type="component" value="Unassembled WGS sequence"/>
</dbReference>
<feature type="compositionally biased region" description="Acidic residues" evidence="9">
    <location>
        <begin position="51"/>
        <end position="65"/>
    </location>
</feature>
<evidence type="ECO:0000256" key="7">
    <source>
        <dbReference type="ARBA" id="ARBA00022989"/>
    </source>
</evidence>
<feature type="compositionally biased region" description="Low complexity" evidence="9">
    <location>
        <begin position="23"/>
        <end position="37"/>
    </location>
</feature>
<protein>
    <submittedName>
        <fullName evidence="11">Glutathione transporter 1</fullName>
    </submittedName>
</protein>
<dbReference type="GO" id="GO:0016020">
    <property type="term" value="C:membrane"/>
    <property type="evidence" value="ECO:0007669"/>
    <property type="project" value="UniProtKB-SubCell"/>
</dbReference>
<dbReference type="Pfam" id="PF03169">
    <property type="entry name" value="OPT"/>
    <property type="match status" value="1"/>
</dbReference>
<dbReference type="OrthoDB" id="9986677at2759"/>
<dbReference type="GO" id="GO:0035673">
    <property type="term" value="F:oligopeptide transmembrane transporter activity"/>
    <property type="evidence" value="ECO:0007669"/>
    <property type="project" value="InterPro"/>
</dbReference>
<dbReference type="GO" id="GO:0015031">
    <property type="term" value="P:protein transport"/>
    <property type="evidence" value="ECO:0007669"/>
    <property type="project" value="UniProtKB-KW"/>
</dbReference>